<dbReference type="EMBL" id="BMEC01000010">
    <property type="protein sequence ID" value="GGC42504.1"/>
    <property type="molecule type" value="Genomic_DNA"/>
</dbReference>
<gene>
    <name evidence="1" type="ORF">GCM10011506_30120</name>
</gene>
<dbReference type="RefSeq" id="WP_188464967.1">
    <property type="nucleotide sequence ID" value="NZ_BAABHU010000010.1"/>
</dbReference>
<accession>A0ABQ1MLC5</accession>
<evidence type="ECO:0000313" key="2">
    <source>
        <dbReference type="Proteomes" id="UP000636010"/>
    </source>
</evidence>
<name>A0ABQ1MLC5_9BACT</name>
<proteinExistence type="predicted"/>
<organism evidence="1 2">
    <name type="scientific">Marivirga lumbricoides</name>
    <dbReference type="NCBI Taxonomy" id="1046115"/>
    <lineage>
        <taxon>Bacteria</taxon>
        <taxon>Pseudomonadati</taxon>
        <taxon>Bacteroidota</taxon>
        <taxon>Cytophagia</taxon>
        <taxon>Cytophagales</taxon>
        <taxon>Marivirgaceae</taxon>
        <taxon>Marivirga</taxon>
    </lineage>
</organism>
<keyword evidence="2" id="KW-1185">Reference proteome</keyword>
<dbReference type="Proteomes" id="UP000636010">
    <property type="component" value="Unassembled WGS sequence"/>
</dbReference>
<evidence type="ECO:0000313" key="1">
    <source>
        <dbReference type="EMBL" id="GGC42504.1"/>
    </source>
</evidence>
<reference evidence="2" key="1">
    <citation type="journal article" date="2019" name="Int. J. Syst. Evol. Microbiol.">
        <title>The Global Catalogue of Microorganisms (GCM) 10K type strain sequencing project: providing services to taxonomists for standard genome sequencing and annotation.</title>
        <authorList>
            <consortium name="The Broad Institute Genomics Platform"/>
            <consortium name="The Broad Institute Genome Sequencing Center for Infectious Disease"/>
            <person name="Wu L."/>
            <person name="Ma J."/>
        </authorList>
    </citation>
    <scope>NUCLEOTIDE SEQUENCE [LARGE SCALE GENOMIC DNA]</scope>
    <source>
        <strain evidence="2">CGMCC 1.10832</strain>
    </source>
</reference>
<comment type="caution">
    <text evidence="1">The sequence shown here is derived from an EMBL/GenBank/DDBJ whole genome shotgun (WGS) entry which is preliminary data.</text>
</comment>
<sequence>MNKKAEVKDSLLETGKNLGSGLVGMIAGSAVGRHSLWIGALTIFGGAWYKYDWLTSTGVGMVASNGFGQRQDEEVSGLDGFQDEIANAKTRALASLKALGKKVYLDKLSPSLSEKIGLNGMEDGSVVMLNSHMDGMGNFDTSEVDEIIRQLESGNAETIVEDTSYQQRNFDGIEMGSFGDVGMLGNQDITDLAGTDALELNAVA</sequence>
<protein>
    <submittedName>
        <fullName evidence="1">Uncharacterized protein</fullName>
    </submittedName>
</protein>